<dbReference type="GO" id="GO:0005886">
    <property type="term" value="C:plasma membrane"/>
    <property type="evidence" value="ECO:0007669"/>
    <property type="project" value="UniProtKB-SubCell"/>
</dbReference>
<dbReference type="InterPro" id="IPR000615">
    <property type="entry name" value="Bestrophin"/>
</dbReference>
<keyword evidence="6" id="KW-0868">Chloride</keyword>
<organism evidence="8 9">
    <name type="scientific">Drosophila rubida</name>
    <dbReference type="NCBI Taxonomy" id="30044"/>
    <lineage>
        <taxon>Eukaryota</taxon>
        <taxon>Metazoa</taxon>
        <taxon>Ecdysozoa</taxon>
        <taxon>Arthropoda</taxon>
        <taxon>Hexapoda</taxon>
        <taxon>Insecta</taxon>
        <taxon>Pterygota</taxon>
        <taxon>Neoptera</taxon>
        <taxon>Endopterygota</taxon>
        <taxon>Diptera</taxon>
        <taxon>Brachycera</taxon>
        <taxon>Muscomorpha</taxon>
        <taxon>Ephydroidea</taxon>
        <taxon>Drosophilidae</taxon>
        <taxon>Drosophila</taxon>
    </lineage>
</organism>
<evidence type="ECO:0000313" key="9">
    <source>
        <dbReference type="Proteomes" id="UP001200034"/>
    </source>
</evidence>
<keyword evidence="6" id="KW-1003">Cell membrane</keyword>
<keyword evidence="2 6" id="KW-0812">Transmembrane</keyword>
<dbReference type="Pfam" id="PF01062">
    <property type="entry name" value="Bestrophin"/>
    <property type="match status" value="1"/>
</dbReference>
<dbReference type="Proteomes" id="UP001200034">
    <property type="component" value="Unassembled WGS sequence"/>
</dbReference>
<evidence type="ECO:0000256" key="3">
    <source>
        <dbReference type="ARBA" id="ARBA00022989"/>
    </source>
</evidence>
<protein>
    <recommendedName>
        <fullName evidence="6">Bestrophin homolog</fullName>
    </recommendedName>
</protein>
<evidence type="ECO:0000256" key="1">
    <source>
        <dbReference type="ARBA" id="ARBA00004370"/>
    </source>
</evidence>
<sequence>MTVTYTSHVATSRYLSNFLRLLIRWRGSIYKLVWMDLLLFLVLYLTLTLSYRYLMNDSVRNVFEGIVAYCSNFSTLIPLSFVLGFFVALVMGRWWAQYKAIPWPDSIALLVSSSIHGADDRARAMRRTIMRYVCLCQVIVFTMISPSVKKRFPSYNQIVEAGLLQEGEKSIIEVLDNAFPYYPKHWMPIVWAASIVNRARRESKIRDDYAVKSIIDELNSFRGWCGFLLYYDWVSVPLVYTQVVTLATYSFFLCAVMGHQWVDSEKSKSNPSINQNTIFKYCPILTVLQFFFYMGWLKVAESLINPFGEDDDDFELNWMIDRNLTVSYLIVDEMHQEHPHLIKDQYWDEVFPNELPYTDESKRPMHPQPSTHKLGHSKSTLSMDERRHVHEGIHTPSVVYHSGSRDSLFEPRDDVRSPAYSEKPARSEVVIVQPSSKSMGHETRTLPLYNHILVFVFVVFAVNLEELIDQRNRERRERMRHRYQDMRSIQRSNNSRFVLTVLPSPTEGSMARLLSEDGEEEEDLNPGSGSTGRPNKPEKKN</sequence>
<evidence type="ECO:0000256" key="2">
    <source>
        <dbReference type="ARBA" id="ARBA00022692"/>
    </source>
</evidence>
<keyword evidence="3 6" id="KW-1133">Transmembrane helix</keyword>
<comment type="similarity">
    <text evidence="5 6">Belongs to the anion channel-forming bestrophin (TC 1.A.46) family. Calcium-sensitive chloride channel subfamily.</text>
</comment>
<feature type="region of interest" description="Disordered" evidence="7">
    <location>
        <begin position="358"/>
        <end position="380"/>
    </location>
</feature>
<feature type="transmembrane region" description="Helical" evidence="6">
    <location>
        <begin position="238"/>
        <end position="257"/>
    </location>
</feature>
<feature type="transmembrane region" description="Helical" evidence="6">
    <location>
        <begin position="129"/>
        <end position="148"/>
    </location>
</feature>
<keyword evidence="6" id="KW-0813">Transport</keyword>
<proteinExistence type="inferred from homology"/>
<dbReference type="GO" id="GO:0034707">
    <property type="term" value="C:chloride channel complex"/>
    <property type="evidence" value="ECO:0007669"/>
    <property type="project" value="UniProtKB-KW"/>
</dbReference>
<dbReference type="PANTHER" id="PTHR10736">
    <property type="entry name" value="BESTROPHIN"/>
    <property type="match status" value="1"/>
</dbReference>
<comment type="subcellular location">
    <subcellularLocation>
        <location evidence="6">Cell membrane</location>
        <topology evidence="6">Multi-pass membrane protein</topology>
    </subcellularLocation>
    <subcellularLocation>
        <location evidence="1">Membrane</location>
    </subcellularLocation>
</comment>
<keyword evidence="6" id="KW-0406">Ion transport</keyword>
<feature type="transmembrane region" description="Helical" evidence="6">
    <location>
        <begin position="66"/>
        <end position="90"/>
    </location>
</feature>
<dbReference type="GO" id="GO:0005254">
    <property type="term" value="F:chloride channel activity"/>
    <property type="evidence" value="ECO:0007669"/>
    <property type="project" value="UniProtKB-KW"/>
</dbReference>
<comment type="function">
    <text evidence="6">Forms chloride channels.</text>
</comment>
<comment type="caution">
    <text evidence="8">The sequence shown here is derived from an EMBL/GenBank/DDBJ whole genome shotgun (WGS) entry which is preliminary data.</text>
</comment>
<evidence type="ECO:0000256" key="5">
    <source>
        <dbReference type="ARBA" id="ARBA00034769"/>
    </source>
</evidence>
<keyword evidence="4 6" id="KW-0472">Membrane</keyword>
<accession>A0AAD4K0G5</accession>
<feature type="transmembrane region" description="Helical" evidence="6">
    <location>
        <begin position="278"/>
        <end position="296"/>
    </location>
</feature>
<keyword evidence="6" id="KW-0869">Chloride channel</keyword>
<gene>
    <name evidence="8" type="ORF">KR093_006841</name>
</gene>
<keyword evidence="9" id="KW-1185">Reference proteome</keyword>
<keyword evidence="6" id="KW-0407">Ion channel</keyword>
<dbReference type="InterPro" id="IPR021134">
    <property type="entry name" value="Bestrophin-like"/>
</dbReference>
<reference evidence="8" key="1">
    <citation type="journal article" date="2021" name="Mol. Ecol. Resour.">
        <title>Phylogenomic analyses of the genus Drosophila reveals genomic signals of climate adaptation.</title>
        <authorList>
            <person name="Li F."/>
            <person name="Rane R.V."/>
            <person name="Luria V."/>
            <person name="Xiong Z."/>
            <person name="Chen J."/>
            <person name="Li Z."/>
            <person name="Catullo R.A."/>
            <person name="Griffin P.C."/>
            <person name="Schiffer M."/>
            <person name="Pearce S."/>
            <person name="Lee S.F."/>
            <person name="McElroy K."/>
            <person name="Stocker A."/>
            <person name="Shirriffs J."/>
            <person name="Cockerell F."/>
            <person name="Coppin C."/>
            <person name="Sgro C.M."/>
            <person name="Karger A."/>
            <person name="Cain J.W."/>
            <person name="Weber J.A."/>
            <person name="Santpere G."/>
            <person name="Kirschner M.W."/>
            <person name="Hoffmann A.A."/>
            <person name="Oakeshott J.G."/>
            <person name="Zhang G."/>
        </authorList>
    </citation>
    <scope>NUCLEOTIDE SEQUENCE</scope>
    <source>
        <strain evidence="8">BGI-SZ-2011g</strain>
    </source>
</reference>
<feature type="transmembrane region" description="Helical" evidence="6">
    <location>
        <begin position="32"/>
        <end position="54"/>
    </location>
</feature>
<evidence type="ECO:0000256" key="6">
    <source>
        <dbReference type="RuleBase" id="RU363126"/>
    </source>
</evidence>
<evidence type="ECO:0000313" key="8">
    <source>
        <dbReference type="EMBL" id="KAH8371305.1"/>
    </source>
</evidence>
<feature type="region of interest" description="Disordered" evidence="7">
    <location>
        <begin position="503"/>
        <end position="541"/>
    </location>
</feature>
<dbReference type="PANTHER" id="PTHR10736:SF65">
    <property type="entry name" value="BESTROPHIN 1, ISOFORM C-RELATED"/>
    <property type="match status" value="1"/>
</dbReference>
<dbReference type="EMBL" id="JAJJHW010002585">
    <property type="protein sequence ID" value="KAH8371305.1"/>
    <property type="molecule type" value="Genomic_DNA"/>
</dbReference>
<evidence type="ECO:0000256" key="7">
    <source>
        <dbReference type="SAM" id="MobiDB-lite"/>
    </source>
</evidence>
<dbReference type="AlphaFoldDB" id="A0AAD4K0G5"/>
<name>A0AAD4K0G5_9MUSC</name>
<evidence type="ECO:0000256" key="4">
    <source>
        <dbReference type="ARBA" id="ARBA00023136"/>
    </source>
</evidence>